<protein>
    <submittedName>
        <fullName evidence="13">ATP-binding cassette, subfamily C</fullName>
    </submittedName>
</protein>
<evidence type="ECO:0000259" key="12">
    <source>
        <dbReference type="PROSITE" id="PS50929"/>
    </source>
</evidence>
<dbReference type="OrthoDB" id="9806127at2"/>
<dbReference type="InterPro" id="IPR027417">
    <property type="entry name" value="P-loop_NTPase"/>
</dbReference>
<dbReference type="EMBL" id="FNON01000001">
    <property type="protein sequence ID" value="SDW65325.1"/>
    <property type="molecule type" value="Genomic_DNA"/>
</dbReference>
<dbReference type="AlphaFoldDB" id="A0A1H2VAK5"/>
<evidence type="ECO:0000256" key="5">
    <source>
        <dbReference type="ARBA" id="ARBA00022692"/>
    </source>
</evidence>
<dbReference type="PANTHER" id="PTHR43394">
    <property type="entry name" value="ATP-DEPENDENT PERMEASE MDL1, MITOCHONDRIAL"/>
    <property type="match status" value="1"/>
</dbReference>
<dbReference type="SMART" id="SM00382">
    <property type="entry name" value="AAA"/>
    <property type="match status" value="1"/>
</dbReference>
<sequence length="567" mass="59375">MTLPIADRATVRRALIALIRADARATAGVLLLSSLAAAAGLGAPWLLGLVVNSVATGTTTGTVDALTLAILGFALTQLVLTRFARYTAHRIGERALATLREDLIDHTLNLPTAVVEQASTGDLLTRGTTDVAAVGATLRDAVPEVFLATIQILFLYAAVFLLDPLLGLTALTGFPLMYVVTRWYLARARDAYLAEGAANSALAEALAATAEGARTVEAFDLGERRVTAGERTIATARAARTRTLYLRSVLFPGLDIAYAIPTVVALLAGGALYFAGHATLGAVVTTSLYLRQVIDPLDRILMQLDQLQLGSASLARIKGVHATTEPPTATAPETAIEVRGLHYAYPGHPDVLTGIDLTIEPGEKLALVGPSGAGKSTLGRLLAGVDHPRTGAITIGGVPVAALAPGEIVLVTQDHHVFLGTLRDNLLIAAPDADDHALRDALATVGAHWADDLATPLGPDGRALDAAQAQQLALARVVLADPHTVILDEATALLDPATARHTERALAAVLKGRTVIAIAHRLHTAHDADRVAIIDHGRITELGSHHHLLARDGTYAALWASWHGHTG</sequence>
<dbReference type="PANTHER" id="PTHR43394:SF1">
    <property type="entry name" value="ATP-BINDING CASSETTE SUB-FAMILY B MEMBER 10, MITOCHONDRIAL"/>
    <property type="match status" value="1"/>
</dbReference>
<keyword evidence="9 10" id="KW-0472">Membrane</keyword>
<reference evidence="13 14" key="1">
    <citation type="submission" date="2016-10" db="EMBL/GenBank/DDBJ databases">
        <authorList>
            <person name="de Groot N.N."/>
        </authorList>
    </citation>
    <scope>NUCLEOTIDE SEQUENCE [LARGE SCALE GENOMIC DNA]</scope>
    <source>
        <strain evidence="13 14">CPCC 202699</strain>
    </source>
</reference>
<feature type="transmembrane region" description="Helical" evidence="10">
    <location>
        <begin position="65"/>
        <end position="84"/>
    </location>
</feature>
<dbReference type="InterPro" id="IPR039421">
    <property type="entry name" value="Type_1_exporter"/>
</dbReference>
<dbReference type="PROSITE" id="PS50893">
    <property type="entry name" value="ABC_TRANSPORTER_2"/>
    <property type="match status" value="1"/>
</dbReference>
<feature type="transmembrane region" description="Helical" evidence="10">
    <location>
        <begin position="145"/>
        <end position="162"/>
    </location>
</feature>
<dbReference type="GO" id="GO:0016887">
    <property type="term" value="F:ATP hydrolysis activity"/>
    <property type="evidence" value="ECO:0007669"/>
    <property type="project" value="InterPro"/>
</dbReference>
<dbReference type="FunFam" id="3.40.50.300:FF:001001">
    <property type="entry name" value="Multidrug ABC transporter ATP-binding protein"/>
    <property type="match status" value="1"/>
</dbReference>
<dbReference type="Pfam" id="PF00005">
    <property type="entry name" value="ABC_tran"/>
    <property type="match status" value="1"/>
</dbReference>
<dbReference type="CDD" id="cd07346">
    <property type="entry name" value="ABC_6TM_exporters"/>
    <property type="match status" value="1"/>
</dbReference>
<proteinExistence type="predicted"/>
<keyword evidence="4" id="KW-0997">Cell inner membrane</keyword>
<evidence type="ECO:0000256" key="7">
    <source>
        <dbReference type="ARBA" id="ARBA00022840"/>
    </source>
</evidence>
<dbReference type="GO" id="GO:0005886">
    <property type="term" value="C:plasma membrane"/>
    <property type="evidence" value="ECO:0007669"/>
    <property type="project" value="UniProtKB-SubCell"/>
</dbReference>
<evidence type="ECO:0000256" key="8">
    <source>
        <dbReference type="ARBA" id="ARBA00022989"/>
    </source>
</evidence>
<dbReference type="STRING" id="589385.SAMN05421504_1011162"/>
<keyword evidence="7 13" id="KW-0067">ATP-binding</keyword>
<evidence type="ECO:0000256" key="4">
    <source>
        <dbReference type="ARBA" id="ARBA00022519"/>
    </source>
</evidence>
<feature type="domain" description="ABC transporter" evidence="11">
    <location>
        <begin position="336"/>
        <end position="561"/>
    </location>
</feature>
<evidence type="ECO:0000256" key="1">
    <source>
        <dbReference type="ARBA" id="ARBA00004651"/>
    </source>
</evidence>
<keyword evidence="2" id="KW-0813">Transport</keyword>
<dbReference type="InterPro" id="IPR003439">
    <property type="entry name" value="ABC_transporter-like_ATP-bd"/>
</dbReference>
<feature type="transmembrane region" description="Helical" evidence="10">
    <location>
        <begin position="21"/>
        <end position="45"/>
    </location>
</feature>
<evidence type="ECO:0000256" key="9">
    <source>
        <dbReference type="ARBA" id="ARBA00023136"/>
    </source>
</evidence>
<dbReference type="GO" id="GO:0015421">
    <property type="term" value="F:ABC-type oligopeptide transporter activity"/>
    <property type="evidence" value="ECO:0007669"/>
    <property type="project" value="TreeGrafter"/>
</dbReference>
<keyword evidence="6" id="KW-0547">Nucleotide-binding</keyword>
<dbReference type="GO" id="GO:0005524">
    <property type="term" value="F:ATP binding"/>
    <property type="evidence" value="ECO:0007669"/>
    <property type="project" value="UniProtKB-KW"/>
</dbReference>
<evidence type="ECO:0000256" key="10">
    <source>
        <dbReference type="SAM" id="Phobius"/>
    </source>
</evidence>
<keyword evidence="8 10" id="KW-1133">Transmembrane helix</keyword>
<keyword evidence="5 10" id="KW-0812">Transmembrane</keyword>
<dbReference type="PROSITE" id="PS50929">
    <property type="entry name" value="ABC_TM1F"/>
    <property type="match status" value="1"/>
</dbReference>
<evidence type="ECO:0000256" key="6">
    <source>
        <dbReference type="ARBA" id="ARBA00022741"/>
    </source>
</evidence>
<dbReference type="RefSeq" id="WP_091287437.1">
    <property type="nucleotide sequence ID" value="NZ_FNON01000001.1"/>
</dbReference>
<gene>
    <name evidence="13" type="ORF">SAMN05421504_1011162</name>
</gene>
<dbReference type="SUPFAM" id="SSF90123">
    <property type="entry name" value="ABC transporter transmembrane region"/>
    <property type="match status" value="1"/>
</dbReference>
<evidence type="ECO:0000256" key="3">
    <source>
        <dbReference type="ARBA" id="ARBA00022475"/>
    </source>
</evidence>
<keyword evidence="14" id="KW-1185">Reference proteome</keyword>
<dbReference type="Proteomes" id="UP000199515">
    <property type="component" value="Unassembled WGS sequence"/>
</dbReference>
<feature type="transmembrane region" description="Helical" evidence="10">
    <location>
        <begin position="168"/>
        <end position="185"/>
    </location>
</feature>
<dbReference type="InterPro" id="IPR011527">
    <property type="entry name" value="ABC1_TM_dom"/>
</dbReference>
<feature type="domain" description="ABC transmembrane type-1" evidence="12">
    <location>
        <begin position="27"/>
        <end position="309"/>
    </location>
</feature>
<dbReference type="Gene3D" id="3.40.50.300">
    <property type="entry name" value="P-loop containing nucleotide triphosphate hydrolases"/>
    <property type="match status" value="1"/>
</dbReference>
<dbReference type="SUPFAM" id="SSF52540">
    <property type="entry name" value="P-loop containing nucleoside triphosphate hydrolases"/>
    <property type="match status" value="1"/>
</dbReference>
<keyword evidence="3" id="KW-1003">Cell membrane</keyword>
<feature type="transmembrane region" description="Helical" evidence="10">
    <location>
        <begin position="244"/>
        <end position="264"/>
    </location>
</feature>
<organism evidence="13 14">
    <name type="scientific">Amycolatopsis xylanica</name>
    <dbReference type="NCBI Taxonomy" id="589385"/>
    <lineage>
        <taxon>Bacteria</taxon>
        <taxon>Bacillati</taxon>
        <taxon>Actinomycetota</taxon>
        <taxon>Actinomycetes</taxon>
        <taxon>Pseudonocardiales</taxon>
        <taxon>Pseudonocardiaceae</taxon>
        <taxon>Amycolatopsis</taxon>
    </lineage>
</organism>
<evidence type="ECO:0000313" key="14">
    <source>
        <dbReference type="Proteomes" id="UP000199515"/>
    </source>
</evidence>
<accession>A0A1H2VAK5</accession>
<dbReference type="InterPro" id="IPR036640">
    <property type="entry name" value="ABC1_TM_sf"/>
</dbReference>
<name>A0A1H2VAK5_9PSEU</name>
<dbReference type="InterPro" id="IPR003593">
    <property type="entry name" value="AAA+_ATPase"/>
</dbReference>
<comment type="subcellular location">
    <subcellularLocation>
        <location evidence="1">Cell membrane</location>
        <topology evidence="1">Multi-pass membrane protein</topology>
    </subcellularLocation>
</comment>
<evidence type="ECO:0000259" key="11">
    <source>
        <dbReference type="PROSITE" id="PS50893"/>
    </source>
</evidence>
<evidence type="ECO:0000256" key="2">
    <source>
        <dbReference type="ARBA" id="ARBA00022448"/>
    </source>
</evidence>
<dbReference type="Pfam" id="PF00664">
    <property type="entry name" value="ABC_membrane"/>
    <property type="match status" value="1"/>
</dbReference>
<evidence type="ECO:0000313" key="13">
    <source>
        <dbReference type="EMBL" id="SDW65325.1"/>
    </source>
</evidence>
<dbReference type="Gene3D" id="1.20.1560.10">
    <property type="entry name" value="ABC transporter type 1, transmembrane domain"/>
    <property type="match status" value="1"/>
</dbReference>